<name>A0A8H9HIH8_KITAU</name>
<feature type="chain" id="PRO_5038801105" description="Amine oxidase domain-containing protein" evidence="2">
    <location>
        <begin position="22"/>
        <end position="169"/>
    </location>
</feature>
<organism evidence="3 4">
    <name type="scientific">Kitasatospora aureofaciens</name>
    <name type="common">Streptomyces aureofaciens</name>
    <dbReference type="NCBI Taxonomy" id="1894"/>
    <lineage>
        <taxon>Bacteria</taxon>
        <taxon>Bacillati</taxon>
        <taxon>Actinomycetota</taxon>
        <taxon>Actinomycetes</taxon>
        <taxon>Kitasatosporales</taxon>
        <taxon>Streptomycetaceae</taxon>
        <taxon>Kitasatospora</taxon>
    </lineage>
</organism>
<dbReference type="AlphaFoldDB" id="A0A8H9HIH8"/>
<dbReference type="EMBL" id="BMUB01000004">
    <property type="protein sequence ID" value="GGU68576.1"/>
    <property type="molecule type" value="Genomic_DNA"/>
</dbReference>
<dbReference type="GO" id="GO:0016491">
    <property type="term" value="F:oxidoreductase activity"/>
    <property type="evidence" value="ECO:0007669"/>
    <property type="project" value="TreeGrafter"/>
</dbReference>
<reference evidence="3" key="2">
    <citation type="submission" date="2020-09" db="EMBL/GenBank/DDBJ databases">
        <authorList>
            <person name="Sun Q."/>
            <person name="Ohkuma M."/>
        </authorList>
    </citation>
    <scope>NUCLEOTIDE SEQUENCE</scope>
    <source>
        <strain evidence="3">JCM 4434</strain>
    </source>
</reference>
<dbReference type="InterPro" id="IPR006311">
    <property type="entry name" value="TAT_signal"/>
</dbReference>
<dbReference type="PANTHER" id="PTHR42923:SF46">
    <property type="entry name" value="AMINE OXIDASE"/>
    <property type="match status" value="1"/>
</dbReference>
<evidence type="ECO:0008006" key="5">
    <source>
        <dbReference type="Google" id="ProtNLM"/>
    </source>
</evidence>
<sequence length="169" mass="16794">MRAITAAARTRRALLTGAAGAAAGLGLDLGPSAGGPARAAGRTEGQAGRTEGQAGRSQGQAGRSQAGRRVAVLGGGVAGLSAAQELAERGYRVTVYERNRALGGKARSMDVPGTARGGRRPLPGEHGFRGPLPPGPAERPRPGLTADPADLGRRRGPGPGACPARPATA</sequence>
<dbReference type="InterPro" id="IPR036188">
    <property type="entry name" value="FAD/NAD-bd_sf"/>
</dbReference>
<dbReference type="Proteomes" id="UP000610124">
    <property type="component" value="Unassembled WGS sequence"/>
</dbReference>
<dbReference type="PROSITE" id="PS51318">
    <property type="entry name" value="TAT"/>
    <property type="match status" value="1"/>
</dbReference>
<feature type="region of interest" description="Disordered" evidence="1">
    <location>
        <begin position="31"/>
        <end position="67"/>
    </location>
</feature>
<dbReference type="SUPFAM" id="SSF51905">
    <property type="entry name" value="FAD/NAD(P)-binding domain"/>
    <property type="match status" value="1"/>
</dbReference>
<evidence type="ECO:0000256" key="1">
    <source>
        <dbReference type="SAM" id="MobiDB-lite"/>
    </source>
</evidence>
<dbReference type="PANTHER" id="PTHR42923">
    <property type="entry name" value="PROTOPORPHYRINOGEN OXIDASE"/>
    <property type="match status" value="1"/>
</dbReference>
<comment type="caution">
    <text evidence="3">The sequence shown here is derived from an EMBL/GenBank/DDBJ whole genome shotgun (WGS) entry which is preliminary data.</text>
</comment>
<keyword evidence="2" id="KW-0732">Signal</keyword>
<evidence type="ECO:0000313" key="4">
    <source>
        <dbReference type="Proteomes" id="UP000610124"/>
    </source>
</evidence>
<evidence type="ECO:0000256" key="2">
    <source>
        <dbReference type="SAM" id="SignalP"/>
    </source>
</evidence>
<dbReference type="Pfam" id="PF13450">
    <property type="entry name" value="NAD_binding_8"/>
    <property type="match status" value="1"/>
</dbReference>
<dbReference type="PRINTS" id="PR00419">
    <property type="entry name" value="ADXRDTASE"/>
</dbReference>
<protein>
    <recommendedName>
        <fullName evidence="5">Amine oxidase domain-containing protein</fullName>
    </recommendedName>
</protein>
<feature type="compositionally biased region" description="Low complexity" evidence="1">
    <location>
        <begin position="31"/>
        <end position="42"/>
    </location>
</feature>
<gene>
    <name evidence="3" type="ORF">GCM10010502_19460</name>
</gene>
<reference evidence="3" key="1">
    <citation type="journal article" date="2014" name="Int. J. Syst. Evol. Microbiol.">
        <title>Complete genome sequence of Corynebacterium casei LMG S-19264T (=DSM 44701T), isolated from a smear-ripened cheese.</title>
        <authorList>
            <consortium name="US DOE Joint Genome Institute (JGI-PGF)"/>
            <person name="Walter F."/>
            <person name="Albersmeier A."/>
            <person name="Kalinowski J."/>
            <person name="Ruckert C."/>
        </authorList>
    </citation>
    <scope>NUCLEOTIDE SEQUENCE</scope>
    <source>
        <strain evidence="3">JCM 4434</strain>
    </source>
</reference>
<dbReference type="InterPro" id="IPR050464">
    <property type="entry name" value="Zeta_carotene_desat/Oxidored"/>
</dbReference>
<feature type="signal peptide" evidence="2">
    <location>
        <begin position="1"/>
        <end position="21"/>
    </location>
</feature>
<feature type="compositionally biased region" description="Low complexity" evidence="1">
    <location>
        <begin position="52"/>
        <end position="67"/>
    </location>
</feature>
<proteinExistence type="predicted"/>
<accession>A0A8H9HIH8</accession>
<dbReference type="Gene3D" id="3.50.50.60">
    <property type="entry name" value="FAD/NAD(P)-binding domain"/>
    <property type="match status" value="1"/>
</dbReference>
<evidence type="ECO:0000313" key="3">
    <source>
        <dbReference type="EMBL" id="GGU68576.1"/>
    </source>
</evidence>
<feature type="region of interest" description="Disordered" evidence="1">
    <location>
        <begin position="97"/>
        <end position="169"/>
    </location>
</feature>